<reference evidence="2" key="1">
    <citation type="journal article" date="2014" name="Nat. Commun.">
        <title>The emerging biofuel crop Camelina sativa retains a highly undifferentiated hexaploid genome structure.</title>
        <authorList>
            <person name="Kagale S."/>
            <person name="Koh C."/>
            <person name="Nixon J."/>
            <person name="Bollina V."/>
            <person name="Clarke W.E."/>
            <person name="Tuteja R."/>
            <person name="Spillane C."/>
            <person name="Robinson S.J."/>
            <person name="Links M.G."/>
            <person name="Clarke C."/>
            <person name="Higgins E.E."/>
            <person name="Huebert T."/>
            <person name="Sharpe A.G."/>
            <person name="Parkin I.A."/>
        </authorList>
    </citation>
    <scope>NUCLEOTIDE SEQUENCE [LARGE SCALE GENOMIC DNA]</scope>
    <source>
        <strain evidence="2">cv. DH55</strain>
    </source>
</reference>
<sequence>MGSMEAVEEDSVGENEEGSDEETKFAEPEAKIDMLEALEWDVDSFNGLEYYSSPDTDYSSDEEQPYPDMEKANKHYRIYKRQIIESKSLAYFITTRASSHRLAWNLMKRLLVKGKIWCMSVSKNIINIRI</sequence>
<protein>
    <submittedName>
        <fullName evidence="3">Uncharacterized protein LOC104737410</fullName>
    </submittedName>
</protein>
<feature type="compositionally biased region" description="Acidic residues" evidence="1">
    <location>
        <begin position="1"/>
        <end position="20"/>
    </location>
</feature>
<reference evidence="3" key="2">
    <citation type="submission" date="2025-08" db="UniProtKB">
        <authorList>
            <consortium name="RefSeq"/>
        </authorList>
    </citation>
    <scope>IDENTIFICATION</scope>
    <source>
        <tissue evidence="3">Leaf</tissue>
    </source>
</reference>
<dbReference type="Proteomes" id="UP000694864">
    <property type="component" value="Chromosome 13"/>
</dbReference>
<evidence type="ECO:0000313" key="3">
    <source>
        <dbReference type="RefSeq" id="XP_010455880.1"/>
    </source>
</evidence>
<gene>
    <name evidence="3" type="primary">LOC104737410</name>
</gene>
<feature type="region of interest" description="Disordered" evidence="1">
    <location>
        <begin position="1"/>
        <end position="28"/>
    </location>
</feature>
<proteinExistence type="predicted"/>
<dbReference type="RefSeq" id="XP_010455880.1">
    <property type="nucleotide sequence ID" value="XM_010457578.1"/>
</dbReference>
<keyword evidence="2" id="KW-1185">Reference proteome</keyword>
<name>A0ABM0VGP4_CAMSA</name>
<organism evidence="2 3">
    <name type="scientific">Camelina sativa</name>
    <name type="common">False flax</name>
    <name type="synonym">Myagrum sativum</name>
    <dbReference type="NCBI Taxonomy" id="90675"/>
    <lineage>
        <taxon>Eukaryota</taxon>
        <taxon>Viridiplantae</taxon>
        <taxon>Streptophyta</taxon>
        <taxon>Embryophyta</taxon>
        <taxon>Tracheophyta</taxon>
        <taxon>Spermatophyta</taxon>
        <taxon>Magnoliopsida</taxon>
        <taxon>eudicotyledons</taxon>
        <taxon>Gunneridae</taxon>
        <taxon>Pentapetalae</taxon>
        <taxon>rosids</taxon>
        <taxon>malvids</taxon>
        <taxon>Brassicales</taxon>
        <taxon>Brassicaceae</taxon>
        <taxon>Camelineae</taxon>
        <taxon>Camelina</taxon>
    </lineage>
</organism>
<accession>A0ABM0VGP4</accession>
<dbReference type="GeneID" id="104737410"/>
<evidence type="ECO:0000256" key="1">
    <source>
        <dbReference type="SAM" id="MobiDB-lite"/>
    </source>
</evidence>
<evidence type="ECO:0000313" key="2">
    <source>
        <dbReference type="Proteomes" id="UP000694864"/>
    </source>
</evidence>